<feature type="binding site" evidence="7">
    <location>
        <position position="484"/>
    </location>
    <ligand>
        <name>deamido-NAD(+)</name>
        <dbReference type="ChEBI" id="CHEBI:58437"/>
        <note>ligand shared between two neighboring subunits</note>
    </ligand>
</feature>
<evidence type="ECO:0000313" key="12">
    <source>
        <dbReference type="Proteomes" id="UP000075420"/>
    </source>
</evidence>
<evidence type="ECO:0000256" key="8">
    <source>
        <dbReference type="PIRNR" id="PIRNR006630"/>
    </source>
</evidence>
<dbReference type="NCBIfam" id="TIGR00552">
    <property type="entry name" value="nadE"/>
    <property type="match status" value="1"/>
</dbReference>
<dbReference type="GO" id="GO:0003952">
    <property type="term" value="F:NAD+ synthase (glutamine-hydrolyzing) activity"/>
    <property type="evidence" value="ECO:0007669"/>
    <property type="project" value="UniProtKB-UniRule"/>
</dbReference>
<dbReference type="GO" id="GO:0004359">
    <property type="term" value="F:glutaminase activity"/>
    <property type="evidence" value="ECO:0007669"/>
    <property type="project" value="InterPro"/>
</dbReference>
<dbReference type="PANTHER" id="PTHR23090">
    <property type="entry name" value="NH 3 /GLUTAMINE-DEPENDENT NAD + SYNTHETASE"/>
    <property type="match status" value="1"/>
</dbReference>
<evidence type="ECO:0000256" key="7">
    <source>
        <dbReference type="HAMAP-Rule" id="MF_02090"/>
    </source>
</evidence>
<evidence type="ECO:0000256" key="6">
    <source>
        <dbReference type="ARBA" id="ARBA00023027"/>
    </source>
</evidence>
<accession>A0A150P0N4</accession>
<feature type="binding site" evidence="7">
    <location>
        <position position="119"/>
    </location>
    <ligand>
        <name>L-glutamine</name>
        <dbReference type="ChEBI" id="CHEBI:58359"/>
    </ligand>
</feature>
<feature type="active site" description="Proton acceptor; for glutaminase activity" evidence="7">
    <location>
        <position position="44"/>
    </location>
</feature>
<dbReference type="EMBL" id="JELY01003505">
    <property type="protein sequence ID" value="KYF48371.1"/>
    <property type="molecule type" value="Genomic_DNA"/>
</dbReference>
<evidence type="ECO:0000256" key="1">
    <source>
        <dbReference type="ARBA" id="ARBA00005188"/>
    </source>
</evidence>
<dbReference type="Pfam" id="PF02540">
    <property type="entry name" value="NAD_synthase"/>
    <property type="match status" value="1"/>
</dbReference>
<feature type="domain" description="CN hydrolase" evidence="10">
    <location>
        <begin position="4"/>
        <end position="257"/>
    </location>
</feature>
<dbReference type="PANTHER" id="PTHR23090:SF9">
    <property type="entry name" value="GLUTAMINE-DEPENDENT NAD(+) SYNTHETASE"/>
    <property type="match status" value="1"/>
</dbReference>
<feature type="active site" description="Nucleophile; for glutaminase activity" evidence="7">
    <location>
        <position position="161"/>
    </location>
</feature>
<keyword evidence="3 7" id="KW-0436">Ligase</keyword>
<dbReference type="SUPFAM" id="SSF52402">
    <property type="entry name" value="Adenine nucleotide alpha hydrolases-like"/>
    <property type="match status" value="1"/>
</dbReference>
<comment type="catalytic activity">
    <reaction evidence="7 8">
        <text>deamido-NAD(+) + L-glutamine + ATP + H2O = L-glutamate + AMP + diphosphate + NAD(+) + H(+)</text>
        <dbReference type="Rhea" id="RHEA:24384"/>
        <dbReference type="ChEBI" id="CHEBI:15377"/>
        <dbReference type="ChEBI" id="CHEBI:15378"/>
        <dbReference type="ChEBI" id="CHEBI:29985"/>
        <dbReference type="ChEBI" id="CHEBI:30616"/>
        <dbReference type="ChEBI" id="CHEBI:33019"/>
        <dbReference type="ChEBI" id="CHEBI:57540"/>
        <dbReference type="ChEBI" id="CHEBI:58359"/>
        <dbReference type="ChEBI" id="CHEBI:58437"/>
        <dbReference type="ChEBI" id="CHEBI:456215"/>
        <dbReference type="EC" id="6.3.5.1"/>
    </reaction>
</comment>
<keyword evidence="6 7" id="KW-0520">NAD</keyword>
<sequence length="639" mass="69596">MRLVKIGIANVNAIVGAVRSNTDRCLSLAHAMARDDVTLAIFPEQVIGGYAAEDLVQWHAFVDSQQRELRRFAKETAALRAVFVVGVTVGVGGDLFNAGAIVHAGRVLAFSPKEKLPTYNIFYEARTFSRGMPFMELDAGGVICGDRVLAFDFGTIAVEVCEDIWSPDGPMRRRCYAGAEIVCNISASPFRAGVTGTRREMIATRAADNQCTIAYANLVGGNDGLVFDGGGFINQNGRPMLEAPRFREGFSAAVVDLDRTTRCRREASTWRSDLEEFRRASPQMVEILRVDGETADRSRLAYPAPPPGTTPFLPSSALPAISPRDELLDDFYEVLALGVADYYRKIGAFKGIGVALSGGRDSLLTLLVAWRAVQLLHPDLGGQALRDRMKTSLHAFFMPSRYSSDATHRAAAQIAEDLGVSFAVIPIEDAFPREMEAAQAMVGDGRQLTELTKQNVQARIRGGRMWNWANTSGALFLQTGNMSEKALGYTTVGGDLEGAFSVIANLPKTVVIALIERLSQRFGFKGIQQTLATTAGPELAENQSGEAELMPFEVLDACLYLYGAEKLAADELAAALPSLFPDKDPAALRSWAEKFATLFSRSIFKWVQSPIAIHLGSLDLDRERALQLPVVQRTEWKGG</sequence>
<feature type="binding site" evidence="7">
    <location>
        <position position="188"/>
    </location>
    <ligand>
        <name>L-glutamine</name>
        <dbReference type="ChEBI" id="CHEBI:58359"/>
    </ligand>
</feature>
<dbReference type="EC" id="6.3.5.1" evidence="7 8"/>
<keyword evidence="4 7" id="KW-0547">Nucleotide-binding</keyword>
<comment type="pathway">
    <text evidence="1 7 8">Cofactor biosynthesis; NAD(+) biosynthesis; NAD(+) from deamido-NAD(+) (L-Gln route): step 1/1.</text>
</comment>
<feature type="binding site" evidence="7">
    <location>
        <begin position="355"/>
        <end position="362"/>
    </location>
    <ligand>
        <name>ATP</name>
        <dbReference type="ChEBI" id="CHEBI:30616"/>
    </ligand>
</feature>
<dbReference type="GO" id="GO:0008795">
    <property type="term" value="F:NAD+ synthase activity"/>
    <property type="evidence" value="ECO:0007669"/>
    <property type="project" value="UniProtKB-UniRule"/>
</dbReference>
<evidence type="ECO:0000259" key="10">
    <source>
        <dbReference type="PROSITE" id="PS50263"/>
    </source>
</evidence>
<evidence type="ECO:0000256" key="2">
    <source>
        <dbReference type="ARBA" id="ARBA00007145"/>
    </source>
</evidence>
<dbReference type="PIRSF" id="PIRSF006630">
    <property type="entry name" value="NADS_GAT"/>
    <property type="match status" value="1"/>
</dbReference>
<dbReference type="HAMAP" id="MF_02090">
    <property type="entry name" value="NadE_glutamine_dep"/>
    <property type="match status" value="1"/>
</dbReference>
<dbReference type="Proteomes" id="UP000075420">
    <property type="component" value="Unassembled WGS sequence"/>
</dbReference>
<dbReference type="UniPathway" id="UPA00253">
    <property type="reaction ID" value="UER00334"/>
</dbReference>
<dbReference type="AlphaFoldDB" id="A0A150P0N4"/>
<gene>
    <name evidence="7" type="primary">nadE</name>
    <name evidence="11" type="ORF">BE08_34740</name>
</gene>
<dbReference type="Pfam" id="PF00795">
    <property type="entry name" value="CN_hydrolase"/>
    <property type="match status" value="1"/>
</dbReference>
<evidence type="ECO:0000313" key="11">
    <source>
        <dbReference type="EMBL" id="KYF48371.1"/>
    </source>
</evidence>
<dbReference type="InterPro" id="IPR014729">
    <property type="entry name" value="Rossmann-like_a/b/a_fold"/>
</dbReference>
<feature type="binding site" evidence="7">
    <location>
        <position position="605"/>
    </location>
    <ligand>
        <name>deamido-NAD(+)</name>
        <dbReference type="ChEBI" id="CHEBI:58437"/>
        <note>ligand shared between two neighboring subunits</note>
    </ligand>
</feature>
<evidence type="ECO:0000256" key="3">
    <source>
        <dbReference type="ARBA" id="ARBA00022598"/>
    </source>
</evidence>
<name>A0A150P0N4_SORCE</name>
<dbReference type="CDD" id="cd00553">
    <property type="entry name" value="NAD_synthase"/>
    <property type="match status" value="1"/>
</dbReference>
<protein>
    <recommendedName>
        <fullName evidence="7 8">Glutamine-dependent NAD(+) synthetase</fullName>
        <ecNumber evidence="7 8">6.3.5.1</ecNumber>
    </recommendedName>
    <alternativeName>
        <fullName evidence="7 8">NAD(+) synthase [glutamine-hydrolyzing]</fullName>
    </alternativeName>
</protein>
<feature type="active site" description="For glutaminase activity" evidence="7">
    <location>
        <position position="113"/>
    </location>
</feature>
<keyword evidence="5 7" id="KW-0067">ATP-binding</keyword>
<dbReference type="PROSITE" id="PS50263">
    <property type="entry name" value="CN_HYDROLASE"/>
    <property type="match status" value="1"/>
</dbReference>
<comment type="similarity">
    <text evidence="9">Belongs to the NAD synthetase family.</text>
</comment>
<dbReference type="Gene3D" id="3.40.50.620">
    <property type="entry name" value="HUPs"/>
    <property type="match status" value="1"/>
</dbReference>
<dbReference type="InterPro" id="IPR003010">
    <property type="entry name" value="C-N_Hydrolase"/>
</dbReference>
<feature type="binding site" evidence="7">
    <location>
        <position position="479"/>
    </location>
    <ligand>
        <name>ATP</name>
        <dbReference type="ChEBI" id="CHEBI:30616"/>
    </ligand>
</feature>
<dbReference type="InterPro" id="IPR022310">
    <property type="entry name" value="NAD/GMP_synthase"/>
</dbReference>
<dbReference type="InterPro" id="IPR014445">
    <property type="entry name" value="Gln-dep_NAD_synthase"/>
</dbReference>
<comment type="caution">
    <text evidence="11">The sequence shown here is derived from an EMBL/GenBank/DDBJ whole genome shotgun (WGS) entry which is preliminary data.</text>
</comment>
<evidence type="ECO:0000256" key="5">
    <source>
        <dbReference type="ARBA" id="ARBA00022840"/>
    </source>
</evidence>
<dbReference type="InterPro" id="IPR036526">
    <property type="entry name" value="C-N_Hydrolase_sf"/>
</dbReference>
<dbReference type="CDD" id="cd07570">
    <property type="entry name" value="GAT_Gln-NAD-synth"/>
    <property type="match status" value="1"/>
</dbReference>
<dbReference type="SUPFAM" id="SSF56317">
    <property type="entry name" value="Carbon-nitrogen hydrolase"/>
    <property type="match status" value="1"/>
</dbReference>
<reference evidence="11 12" key="1">
    <citation type="submission" date="2014-02" db="EMBL/GenBank/DDBJ databases">
        <title>The small core and large imbalanced accessory genome model reveals a collaborative survival strategy of Sorangium cellulosum strains in nature.</title>
        <authorList>
            <person name="Han K."/>
            <person name="Peng R."/>
            <person name="Blom J."/>
            <person name="Li Y.-Z."/>
        </authorList>
    </citation>
    <scope>NUCLEOTIDE SEQUENCE [LARGE SCALE GENOMIC DNA]</scope>
    <source>
        <strain evidence="11 12">So0157-25</strain>
    </source>
</reference>
<dbReference type="GO" id="GO:0005737">
    <property type="term" value="C:cytoplasm"/>
    <property type="evidence" value="ECO:0007669"/>
    <property type="project" value="InterPro"/>
</dbReference>
<comment type="function">
    <text evidence="7">Catalyzes the ATP-dependent amidation of deamido-NAD to form NAD. Uses L-glutamine as a nitrogen source.</text>
</comment>
<comment type="caution">
    <text evidence="7">Lacks conserved residue(s) required for the propagation of feature annotation.</text>
</comment>
<comment type="similarity">
    <text evidence="2 7 8">In the C-terminal section; belongs to the NAD synthetase family.</text>
</comment>
<organism evidence="11 12">
    <name type="scientific">Sorangium cellulosum</name>
    <name type="common">Polyangium cellulosum</name>
    <dbReference type="NCBI Taxonomy" id="56"/>
    <lineage>
        <taxon>Bacteria</taxon>
        <taxon>Pseudomonadati</taxon>
        <taxon>Myxococcota</taxon>
        <taxon>Polyangia</taxon>
        <taxon>Polyangiales</taxon>
        <taxon>Polyangiaceae</taxon>
        <taxon>Sorangium</taxon>
    </lineage>
</organism>
<dbReference type="GO" id="GO:0009435">
    <property type="term" value="P:NAD+ biosynthetic process"/>
    <property type="evidence" value="ECO:0007669"/>
    <property type="project" value="UniProtKB-UniRule"/>
</dbReference>
<dbReference type="Gene3D" id="3.60.110.10">
    <property type="entry name" value="Carbon-nitrogen hydrolase"/>
    <property type="match status" value="1"/>
</dbReference>
<dbReference type="GO" id="GO:0005524">
    <property type="term" value="F:ATP binding"/>
    <property type="evidence" value="ECO:0007669"/>
    <property type="project" value="UniProtKB-UniRule"/>
</dbReference>
<evidence type="ECO:0000256" key="9">
    <source>
        <dbReference type="RuleBase" id="RU003811"/>
    </source>
</evidence>
<evidence type="ECO:0000256" key="4">
    <source>
        <dbReference type="ARBA" id="ARBA00022741"/>
    </source>
</evidence>
<dbReference type="InterPro" id="IPR003694">
    <property type="entry name" value="NAD_synthase"/>
</dbReference>
<proteinExistence type="inferred from homology"/>
<feature type="binding site" evidence="7">
    <location>
        <position position="455"/>
    </location>
    <ligand>
        <name>deamido-NAD(+)</name>
        <dbReference type="ChEBI" id="CHEBI:58437"/>
        <note>ligand shared between two neighboring subunits</note>
    </ligand>
</feature>